<gene>
    <name evidence="1" type="ORF">PACLA_8A012264</name>
</gene>
<reference evidence="1" key="1">
    <citation type="submission" date="2020-04" db="EMBL/GenBank/DDBJ databases">
        <authorList>
            <person name="Alioto T."/>
            <person name="Alioto T."/>
            <person name="Gomez Garrido J."/>
        </authorList>
    </citation>
    <scope>NUCLEOTIDE SEQUENCE</scope>
    <source>
        <strain evidence="1">A484AB</strain>
    </source>
</reference>
<name>A0A7D9M469_PARCT</name>
<dbReference type="PROSITE" id="PS00028">
    <property type="entry name" value="ZINC_FINGER_C2H2_1"/>
    <property type="match status" value="2"/>
</dbReference>
<comment type="caution">
    <text evidence="1">The sequence shown here is derived from an EMBL/GenBank/DDBJ whole genome shotgun (WGS) entry which is preliminary data.</text>
</comment>
<feature type="non-terminal residue" evidence="1">
    <location>
        <position position="1"/>
    </location>
</feature>
<dbReference type="SMART" id="SM00355">
    <property type="entry name" value="ZnF_C2H2"/>
    <property type="match status" value="3"/>
</dbReference>
<keyword evidence="2" id="KW-1185">Reference proteome</keyword>
<dbReference type="Gene3D" id="3.30.160.60">
    <property type="entry name" value="Classic Zinc Finger"/>
    <property type="match status" value="1"/>
</dbReference>
<evidence type="ECO:0000313" key="1">
    <source>
        <dbReference type="EMBL" id="CAB4042818.1"/>
    </source>
</evidence>
<accession>A0A7D9M469</accession>
<proteinExistence type="predicted"/>
<dbReference type="Proteomes" id="UP001152795">
    <property type="component" value="Unassembled WGS sequence"/>
</dbReference>
<feature type="non-terminal residue" evidence="1">
    <location>
        <position position="131"/>
    </location>
</feature>
<evidence type="ECO:0000313" key="2">
    <source>
        <dbReference type="Proteomes" id="UP001152795"/>
    </source>
</evidence>
<sequence>QDTQSPFAQCTDCSFIASTQGHLGIHRSKMHHAEFPDHVKSVNIVRLFPEGKSYYCCLCNNIIGSFVNFKRHYVNKHKGISLNISAKCTICDRIFPENRGAGVHLQHTHQIGKNDSYPLSPTPEMSYVDLE</sequence>
<dbReference type="AlphaFoldDB" id="A0A7D9M469"/>
<dbReference type="InterPro" id="IPR013087">
    <property type="entry name" value="Znf_C2H2_type"/>
</dbReference>
<organism evidence="1 2">
    <name type="scientific">Paramuricea clavata</name>
    <name type="common">Red gorgonian</name>
    <name type="synonym">Violescent sea-whip</name>
    <dbReference type="NCBI Taxonomy" id="317549"/>
    <lineage>
        <taxon>Eukaryota</taxon>
        <taxon>Metazoa</taxon>
        <taxon>Cnidaria</taxon>
        <taxon>Anthozoa</taxon>
        <taxon>Octocorallia</taxon>
        <taxon>Malacalcyonacea</taxon>
        <taxon>Plexauridae</taxon>
        <taxon>Paramuricea</taxon>
    </lineage>
</organism>
<dbReference type="EMBL" id="CACRXK020030891">
    <property type="protein sequence ID" value="CAB4042818.1"/>
    <property type="molecule type" value="Genomic_DNA"/>
</dbReference>
<protein>
    <submittedName>
        <fullName evidence="1">RE1-silencing transcription factor-like</fullName>
    </submittedName>
</protein>